<gene>
    <name evidence="2" type="ORF">NX782_08180</name>
</gene>
<dbReference type="InterPro" id="IPR046513">
    <property type="entry name" value="DUF6691"/>
</dbReference>
<sequence>MPLVSAFVAGLLFASGLILSGMTNPAKVLAFLDIAGRWDPSLALVMIGAILVAAIAFRVGGARARTVFGGSIHLPSAKHIDARLVAGSISFGVGWGLVGYCPGPALASLGVGGWPTLLFVAAMIAGMVLFESVERVAAWRAARGHPQAATELP</sequence>
<dbReference type="RefSeq" id="WP_258844950.1">
    <property type="nucleotide sequence ID" value="NZ_JANUGX010000007.1"/>
</dbReference>
<evidence type="ECO:0000313" key="2">
    <source>
        <dbReference type="EMBL" id="MCS0589182.1"/>
    </source>
</evidence>
<evidence type="ECO:0000256" key="1">
    <source>
        <dbReference type="SAM" id="Phobius"/>
    </source>
</evidence>
<organism evidence="2 3">
    <name type="scientific">Massilia norwichensis</name>
    <dbReference type="NCBI Taxonomy" id="1442366"/>
    <lineage>
        <taxon>Bacteria</taxon>
        <taxon>Pseudomonadati</taxon>
        <taxon>Pseudomonadota</taxon>
        <taxon>Betaproteobacteria</taxon>
        <taxon>Burkholderiales</taxon>
        <taxon>Oxalobacteraceae</taxon>
        <taxon>Telluria group</taxon>
        <taxon>Massilia</taxon>
    </lineage>
</organism>
<keyword evidence="3" id="KW-1185">Reference proteome</keyword>
<proteinExistence type="predicted"/>
<dbReference type="Pfam" id="PF20398">
    <property type="entry name" value="DUF6691"/>
    <property type="match status" value="1"/>
</dbReference>
<accession>A0ABT2A506</accession>
<dbReference type="Proteomes" id="UP001205560">
    <property type="component" value="Unassembled WGS sequence"/>
</dbReference>
<reference evidence="2 3" key="1">
    <citation type="submission" date="2022-08" db="EMBL/GenBank/DDBJ databases">
        <title>Reclassification of Massilia species as members of the genera Telluria, Duganella, Pseudoduganella, Mokoshia gen. nov. and Zemynaea gen. nov. using orthogonal and non-orthogonal genome-based approaches.</title>
        <authorList>
            <person name="Bowman J.P."/>
        </authorList>
    </citation>
    <scope>NUCLEOTIDE SEQUENCE [LARGE SCALE GENOMIC DNA]</scope>
    <source>
        <strain evidence="2 3">LMG 28164</strain>
    </source>
</reference>
<feature type="transmembrane region" description="Helical" evidence="1">
    <location>
        <begin position="106"/>
        <end position="130"/>
    </location>
</feature>
<feature type="transmembrane region" description="Helical" evidence="1">
    <location>
        <begin position="80"/>
        <end position="100"/>
    </location>
</feature>
<feature type="transmembrane region" description="Helical" evidence="1">
    <location>
        <begin position="40"/>
        <end position="59"/>
    </location>
</feature>
<comment type="caution">
    <text evidence="2">The sequence shown here is derived from an EMBL/GenBank/DDBJ whole genome shotgun (WGS) entry which is preliminary data.</text>
</comment>
<protein>
    <submittedName>
        <fullName evidence="2">YeeE/YedE family protein</fullName>
    </submittedName>
</protein>
<dbReference type="EMBL" id="JANUGX010000007">
    <property type="protein sequence ID" value="MCS0589182.1"/>
    <property type="molecule type" value="Genomic_DNA"/>
</dbReference>
<keyword evidence="1" id="KW-0472">Membrane</keyword>
<evidence type="ECO:0000313" key="3">
    <source>
        <dbReference type="Proteomes" id="UP001205560"/>
    </source>
</evidence>
<keyword evidence="1" id="KW-1133">Transmembrane helix</keyword>
<name>A0ABT2A506_9BURK</name>
<keyword evidence="1" id="KW-0812">Transmembrane</keyword>